<dbReference type="Proteomes" id="UP000294697">
    <property type="component" value="Unassembled WGS sequence"/>
</dbReference>
<dbReference type="AlphaFoldDB" id="A0A4R7ZCT2"/>
<organism evidence="1 2">
    <name type="scientific">Halanaerobium saccharolyticum</name>
    <dbReference type="NCBI Taxonomy" id="43595"/>
    <lineage>
        <taxon>Bacteria</taxon>
        <taxon>Bacillati</taxon>
        <taxon>Bacillota</taxon>
        <taxon>Clostridia</taxon>
        <taxon>Halanaerobiales</taxon>
        <taxon>Halanaerobiaceae</taxon>
        <taxon>Halanaerobium</taxon>
    </lineage>
</organism>
<protein>
    <submittedName>
        <fullName evidence="1">Uncharacterized protein</fullName>
    </submittedName>
</protein>
<accession>A0A4R7ZCT2</accession>
<gene>
    <name evidence="1" type="ORF">C8C77_105127</name>
</gene>
<dbReference type="EMBL" id="SODA01000005">
    <property type="protein sequence ID" value="TDW06491.1"/>
    <property type="molecule type" value="Genomic_DNA"/>
</dbReference>
<name>A0A4R7ZCT2_9FIRM</name>
<proteinExistence type="predicted"/>
<dbReference type="RefSeq" id="WP_111570726.1">
    <property type="nucleotide sequence ID" value="NZ_QLME01000001.1"/>
</dbReference>
<comment type="caution">
    <text evidence="1">The sequence shown here is derived from an EMBL/GenBank/DDBJ whole genome shotgun (WGS) entry which is preliminary data.</text>
</comment>
<evidence type="ECO:0000313" key="2">
    <source>
        <dbReference type="Proteomes" id="UP000294697"/>
    </source>
</evidence>
<reference evidence="1 2" key="1">
    <citation type="submission" date="2019-03" db="EMBL/GenBank/DDBJ databases">
        <title>Subsurface microbial communities from deep shales in Ohio and West Virginia, USA.</title>
        <authorList>
            <person name="Wrighton K."/>
        </authorList>
    </citation>
    <scope>NUCLEOTIDE SEQUENCE [LARGE SCALE GENOMIC DNA]</scope>
    <source>
        <strain evidence="1 2">MSL9.2</strain>
    </source>
</reference>
<evidence type="ECO:0000313" key="1">
    <source>
        <dbReference type="EMBL" id="TDW06491.1"/>
    </source>
</evidence>
<sequence>MLYKNLGYRTSCIDDISGVMLLPSGINIEYLKSRINDNKYGDRAILFDPQLYLTELIEEEESVNIYYQFQLLKTQKMGLQNS</sequence>